<dbReference type="Proteomes" id="UP001428290">
    <property type="component" value="Unassembled WGS sequence"/>
</dbReference>
<dbReference type="Pfam" id="PF23477">
    <property type="entry name" value="zf_Tbcl_2"/>
    <property type="match status" value="1"/>
</dbReference>
<sequence>MSFTDKTLNCRDCGNEFVFTAGEQEFYSQKGFDNEPTRCSNCRQARKQNRGGGGYESSSRGGGGGGYSRNSYSSDRGGYSSDRGGYSSDRGQREMHTTTCSSCGGPAQVPFVPRGDKPVYCRDCFQSQQSSSRSNRW</sequence>
<feature type="compositionally biased region" description="Low complexity" evidence="1">
    <location>
        <begin position="68"/>
        <end position="89"/>
    </location>
</feature>
<dbReference type="EMBL" id="BAABRU010000011">
    <property type="protein sequence ID" value="GAA5529472.1"/>
    <property type="molecule type" value="Genomic_DNA"/>
</dbReference>
<feature type="domain" description="CxxC-x17-CxxC" evidence="3">
    <location>
        <begin position="93"/>
        <end position="128"/>
    </location>
</feature>
<evidence type="ECO:0000313" key="4">
    <source>
        <dbReference type="EMBL" id="GAA5529472.1"/>
    </source>
</evidence>
<dbReference type="NCBIfam" id="TIGR04272">
    <property type="entry name" value="cxxc_cxxc_Mbark"/>
    <property type="match status" value="1"/>
</dbReference>
<feature type="region of interest" description="Disordered" evidence="1">
    <location>
        <begin position="43"/>
        <end position="108"/>
    </location>
</feature>
<evidence type="ECO:0008006" key="6">
    <source>
        <dbReference type="Google" id="ProtNLM"/>
    </source>
</evidence>
<evidence type="ECO:0000256" key="1">
    <source>
        <dbReference type="SAM" id="MobiDB-lite"/>
    </source>
</evidence>
<keyword evidence="5" id="KW-1185">Reference proteome</keyword>
<evidence type="ECO:0000259" key="2">
    <source>
        <dbReference type="Pfam" id="PF13451"/>
    </source>
</evidence>
<dbReference type="Pfam" id="PF13451">
    <property type="entry name" value="zf_Tbcl"/>
    <property type="match status" value="1"/>
</dbReference>
<proteinExistence type="predicted"/>
<dbReference type="InterPro" id="IPR026363">
    <property type="entry name" value="CxxC-x17-CxxC_dom"/>
</dbReference>
<dbReference type="RefSeq" id="WP_345723088.1">
    <property type="nucleotide sequence ID" value="NZ_BAABRU010000011.1"/>
</dbReference>
<evidence type="ECO:0000313" key="5">
    <source>
        <dbReference type="Proteomes" id="UP001428290"/>
    </source>
</evidence>
<reference evidence="4 5" key="1">
    <citation type="submission" date="2024-02" db="EMBL/GenBank/DDBJ databases">
        <title>Herpetosiphon gulosus NBRC 112829.</title>
        <authorList>
            <person name="Ichikawa N."/>
            <person name="Katano-Makiyama Y."/>
            <person name="Hidaka K."/>
        </authorList>
    </citation>
    <scope>NUCLEOTIDE SEQUENCE [LARGE SCALE GENOMIC DNA]</scope>
    <source>
        <strain evidence="4 5">NBRC 112829</strain>
    </source>
</reference>
<evidence type="ECO:0000259" key="3">
    <source>
        <dbReference type="Pfam" id="PF23477"/>
    </source>
</evidence>
<gene>
    <name evidence="4" type="ORF">Hgul01_03282</name>
</gene>
<feature type="domain" description="Probable zinc-binding" evidence="2">
    <location>
        <begin position="5"/>
        <end position="50"/>
    </location>
</feature>
<name>A0ABP9X217_9CHLR</name>
<organism evidence="4 5">
    <name type="scientific">Herpetosiphon gulosus</name>
    <dbReference type="NCBI Taxonomy" id="1973496"/>
    <lineage>
        <taxon>Bacteria</taxon>
        <taxon>Bacillati</taxon>
        <taxon>Chloroflexota</taxon>
        <taxon>Chloroflexia</taxon>
        <taxon>Herpetosiphonales</taxon>
        <taxon>Herpetosiphonaceae</taxon>
        <taxon>Herpetosiphon</taxon>
    </lineage>
</organism>
<accession>A0ABP9X217</accession>
<protein>
    <recommendedName>
        <fullName evidence="6">Zinc-binding domain-containing protein</fullName>
    </recommendedName>
</protein>
<dbReference type="InterPro" id="IPR025306">
    <property type="entry name" value="Zn-bnd_dom_prob"/>
</dbReference>
<feature type="compositionally biased region" description="Gly residues" evidence="1">
    <location>
        <begin position="50"/>
        <end position="67"/>
    </location>
</feature>
<comment type="caution">
    <text evidence="4">The sequence shown here is derived from an EMBL/GenBank/DDBJ whole genome shotgun (WGS) entry which is preliminary data.</text>
</comment>